<reference evidence="6" key="1">
    <citation type="submission" date="2025-08" db="UniProtKB">
        <authorList>
            <consortium name="RefSeq"/>
        </authorList>
    </citation>
    <scope>IDENTIFICATION</scope>
</reference>
<sequence>MPGPSYQLWILAVACSLVPRAQPLTPQDSESEEEDETVTPTLWPARVSPSKPVLCDYDHCRHLQVPCKELQKAGPRACLCPGLSSPNQPPDPPRLGEVFRVAEEGRAVVHWCAPASPVHQYRLLLWEGRGAPQMGPPLNNTVRQAELRDLAPGGAYMVCVVAFNQAGKNALPVAHDGESLVGPDFPPFGPCDRFTMPPRPRSLLHAAVGVGTGLALLSCAALVWHFCLRDRWGCPRRQAAPAHMALKPSPVVPSAEFSPHGGPTQMASAAGEH</sequence>
<evidence type="ECO:0000256" key="3">
    <source>
        <dbReference type="SAM" id="SignalP"/>
    </source>
</evidence>
<dbReference type="Pfam" id="PF00041">
    <property type="entry name" value="fn3"/>
    <property type="match status" value="1"/>
</dbReference>
<dbReference type="Proteomes" id="UP000694863">
    <property type="component" value="Unplaced"/>
</dbReference>
<feature type="transmembrane region" description="Helical" evidence="2">
    <location>
        <begin position="203"/>
        <end position="228"/>
    </location>
</feature>
<protein>
    <submittedName>
        <fullName evidence="6">LRRN4 C-terminal-like protein</fullName>
    </submittedName>
</protein>
<dbReference type="PROSITE" id="PS50853">
    <property type="entry name" value="FN3"/>
    <property type="match status" value="1"/>
</dbReference>
<proteinExistence type="predicted"/>
<feature type="region of interest" description="Disordered" evidence="1">
    <location>
        <begin position="250"/>
        <end position="273"/>
    </location>
</feature>
<evidence type="ECO:0000313" key="5">
    <source>
        <dbReference type="Proteomes" id="UP000694863"/>
    </source>
</evidence>
<evidence type="ECO:0000313" key="6">
    <source>
        <dbReference type="RefSeq" id="XP_004713679.1"/>
    </source>
</evidence>
<evidence type="ECO:0000256" key="1">
    <source>
        <dbReference type="SAM" id="MobiDB-lite"/>
    </source>
</evidence>
<feature type="signal peptide" evidence="3">
    <location>
        <begin position="1"/>
        <end position="23"/>
    </location>
</feature>
<feature type="domain" description="Fibronectin type-III" evidence="4">
    <location>
        <begin position="89"/>
        <end position="184"/>
    </location>
</feature>
<dbReference type="InterPro" id="IPR003961">
    <property type="entry name" value="FN3_dom"/>
</dbReference>
<dbReference type="SMART" id="SM00060">
    <property type="entry name" value="FN3"/>
    <property type="match status" value="1"/>
</dbReference>
<keyword evidence="5" id="KW-1185">Reference proteome</keyword>
<dbReference type="RefSeq" id="XP_004713679.1">
    <property type="nucleotide sequence ID" value="XM_004713622.2"/>
</dbReference>
<accession>A0ABM0J314</accession>
<feature type="chain" id="PRO_5047161138" evidence="3">
    <location>
        <begin position="24"/>
        <end position="273"/>
    </location>
</feature>
<keyword evidence="3" id="KW-0732">Signal</keyword>
<evidence type="ECO:0000256" key="2">
    <source>
        <dbReference type="SAM" id="Phobius"/>
    </source>
</evidence>
<keyword evidence="2" id="KW-0812">Transmembrane</keyword>
<name>A0ABM0J314_ECHTE</name>
<dbReference type="Gene3D" id="2.60.40.10">
    <property type="entry name" value="Immunoglobulins"/>
    <property type="match status" value="1"/>
</dbReference>
<dbReference type="InterPro" id="IPR013783">
    <property type="entry name" value="Ig-like_fold"/>
</dbReference>
<dbReference type="GeneID" id="101639045"/>
<dbReference type="CDD" id="cd00063">
    <property type="entry name" value="FN3"/>
    <property type="match status" value="1"/>
</dbReference>
<keyword evidence="2" id="KW-0472">Membrane</keyword>
<keyword evidence="2" id="KW-1133">Transmembrane helix</keyword>
<evidence type="ECO:0000259" key="4">
    <source>
        <dbReference type="PROSITE" id="PS50853"/>
    </source>
</evidence>
<organism evidence="5 6">
    <name type="scientific">Echinops telfairi</name>
    <name type="common">Lesser hedgehog tenrec</name>
    <dbReference type="NCBI Taxonomy" id="9371"/>
    <lineage>
        <taxon>Eukaryota</taxon>
        <taxon>Metazoa</taxon>
        <taxon>Chordata</taxon>
        <taxon>Craniata</taxon>
        <taxon>Vertebrata</taxon>
        <taxon>Euteleostomi</taxon>
        <taxon>Mammalia</taxon>
        <taxon>Eutheria</taxon>
        <taxon>Afrotheria</taxon>
        <taxon>Tenrecidae</taxon>
        <taxon>Tenrecinae</taxon>
        <taxon>Echinops</taxon>
    </lineage>
</organism>
<dbReference type="InterPro" id="IPR036116">
    <property type="entry name" value="FN3_sf"/>
</dbReference>
<gene>
    <name evidence="6" type="primary">LRRN4CL</name>
</gene>
<dbReference type="SUPFAM" id="SSF49265">
    <property type="entry name" value="Fibronectin type III"/>
    <property type="match status" value="1"/>
</dbReference>